<proteinExistence type="predicted"/>
<dbReference type="PANTHER" id="PTHR39112:SF1">
    <property type="entry name" value="PROTEIN RALF-LIKE 27"/>
    <property type="match status" value="1"/>
</dbReference>
<keyword evidence="3" id="KW-1185">Reference proteome</keyword>
<comment type="caution">
    <text evidence="2">The sequence shown here is derived from an EMBL/GenBank/DDBJ whole genome shotgun (WGS) entry which is preliminary data.</text>
</comment>
<reference evidence="3" key="1">
    <citation type="submission" date="2019-07" db="EMBL/GenBank/DDBJ databases">
        <title>De Novo Assembly of kiwifruit Actinidia rufa.</title>
        <authorList>
            <person name="Sugita-Konishi S."/>
            <person name="Sato K."/>
            <person name="Mori E."/>
            <person name="Abe Y."/>
            <person name="Kisaki G."/>
            <person name="Hamano K."/>
            <person name="Suezawa K."/>
            <person name="Otani M."/>
            <person name="Fukuda T."/>
            <person name="Manabe T."/>
            <person name="Gomi K."/>
            <person name="Tabuchi M."/>
            <person name="Akimitsu K."/>
            <person name="Kataoka I."/>
        </authorList>
    </citation>
    <scope>NUCLEOTIDE SEQUENCE [LARGE SCALE GENOMIC DNA]</scope>
    <source>
        <strain evidence="3">cv. Fuchu</strain>
    </source>
</reference>
<dbReference type="InterPro" id="IPR039252">
    <property type="entry name" value="RALFL27"/>
</dbReference>
<feature type="signal peptide" evidence="1">
    <location>
        <begin position="1"/>
        <end position="26"/>
    </location>
</feature>
<dbReference type="Proteomes" id="UP000585474">
    <property type="component" value="Unassembled WGS sequence"/>
</dbReference>
<organism evidence="2 3">
    <name type="scientific">Actinidia rufa</name>
    <dbReference type="NCBI Taxonomy" id="165716"/>
    <lineage>
        <taxon>Eukaryota</taxon>
        <taxon>Viridiplantae</taxon>
        <taxon>Streptophyta</taxon>
        <taxon>Embryophyta</taxon>
        <taxon>Tracheophyta</taxon>
        <taxon>Spermatophyta</taxon>
        <taxon>Magnoliopsida</taxon>
        <taxon>eudicotyledons</taxon>
        <taxon>Gunneridae</taxon>
        <taxon>Pentapetalae</taxon>
        <taxon>asterids</taxon>
        <taxon>Ericales</taxon>
        <taxon>Actinidiaceae</taxon>
        <taxon>Actinidia</taxon>
    </lineage>
</organism>
<dbReference type="EMBL" id="BJWL01000124">
    <property type="protein sequence ID" value="GFS30497.1"/>
    <property type="molecule type" value="Genomic_DNA"/>
</dbReference>
<evidence type="ECO:0000313" key="2">
    <source>
        <dbReference type="EMBL" id="GFS30497.1"/>
    </source>
</evidence>
<evidence type="ECO:0000313" key="3">
    <source>
        <dbReference type="Proteomes" id="UP000585474"/>
    </source>
</evidence>
<dbReference type="AlphaFoldDB" id="A0A7J0D9P1"/>
<accession>A0A7J0D9P1</accession>
<gene>
    <name evidence="2" type="ORF">Acr_00g0012240</name>
</gene>
<sequence length="121" mass="13282">MGMVVQQKFTILIVTIILCAANLSTAATSDKAETNSNSVCNGTITECFGNELEMLMDSHTSRRFLQQGGKDPFTDFTNIKTQTPGANCGRPKYADCIPDPNGNLRATPCKEYNRCRANLNR</sequence>
<evidence type="ECO:0000256" key="1">
    <source>
        <dbReference type="SAM" id="SignalP"/>
    </source>
</evidence>
<dbReference type="PANTHER" id="PTHR39112">
    <property type="entry name" value="PROTEIN RALF-LIKE 27-RELATED"/>
    <property type="match status" value="1"/>
</dbReference>
<feature type="chain" id="PRO_5029836023" evidence="1">
    <location>
        <begin position="27"/>
        <end position="121"/>
    </location>
</feature>
<name>A0A7J0D9P1_9ERIC</name>
<keyword evidence="1" id="KW-0732">Signal</keyword>
<dbReference type="OrthoDB" id="1532484at2759"/>
<protein>
    <submittedName>
        <fullName evidence="2">Uncharacterized protein</fullName>
    </submittedName>
</protein>